<dbReference type="PANTHER" id="PTHR43767">
    <property type="entry name" value="LONG-CHAIN-FATTY-ACID--COA LIGASE"/>
    <property type="match status" value="1"/>
</dbReference>
<dbReference type="PANTHER" id="PTHR43767:SF10">
    <property type="entry name" value="SURFACTIN SYNTHASE SUBUNIT 1"/>
    <property type="match status" value="1"/>
</dbReference>
<dbReference type="InterPro" id="IPR050237">
    <property type="entry name" value="ATP-dep_AMP-bd_enzyme"/>
</dbReference>
<dbReference type="GO" id="GO:0016779">
    <property type="term" value="F:nucleotidyltransferase activity"/>
    <property type="evidence" value="ECO:0007669"/>
    <property type="project" value="UniProtKB-KW"/>
</dbReference>
<dbReference type="Pfam" id="PF00501">
    <property type="entry name" value="AMP-binding"/>
    <property type="match status" value="1"/>
</dbReference>
<sequence>MSIAFTPWPEALARRYRERGYWTDRPLTDIITRQAKNDAIALIDPQRSLSYRQLNQLSDRLAAALLRRGIHSGDTALVQLGNVVEFYVTFFALLKIGVVPVNALFSHQRNELNAYAAQIKPALLIADRQHGLFGNDEFLTTFRAEHPSLRLVALRSEEQGEQSLASWLEEDCGDFVAAPTAADQVAFFQLSGGSTGTPKLIPRTHNDYYYSIRRSVEICHFDDETRYLCALPVAHNYPMSSPGVLGVFYGGGLVVFASDPDAGQCFRLIDQHQINVTALVPPAVTLWLQAIEEWGGCQQLASLKLLQVGGAKLGETLAARIPAEIGCQLQQVFGMAEGLVNYTRLDDDDQHILTTQGCPMSPDDELWVADDDGNPLPVGETGRLMTRGPYTFRGYYQSPEHNAAAFDKDGFYCSGDLISLTEDGYVKVEGRQKDQINRGGEKIAAEEIENLLLRHPEVINAALVSMPDELMGEKSCAYIIATSPLKPVVLRRHLRAEGVAEFKLPDRFIQVETLPLTPVGKVDKKLLRQRLEAQQLTQVQGE</sequence>
<gene>
    <name evidence="5" type="ORF">I6I38_06140</name>
</gene>
<proteinExistence type="predicted"/>
<dbReference type="CDD" id="cd05920">
    <property type="entry name" value="23DHB-AMP_lg"/>
    <property type="match status" value="1"/>
</dbReference>
<evidence type="ECO:0000259" key="3">
    <source>
        <dbReference type="Pfam" id="PF00501"/>
    </source>
</evidence>
<dbReference type="Proteomes" id="UP000595237">
    <property type="component" value="Chromosome"/>
</dbReference>
<keyword evidence="2" id="KW-0436">Ligase</keyword>
<organism evidence="5 6">
    <name type="scientific">Serratia liquefaciens</name>
    <dbReference type="NCBI Taxonomy" id="614"/>
    <lineage>
        <taxon>Bacteria</taxon>
        <taxon>Pseudomonadati</taxon>
        <taxon>Pseudomonadota</taxon>
        <taxon>Gammaproteobacteria</taxon>
        <taxon>Enterobacterales</taxon>
        <taxon>Yersiniaceae</taxon>
        <taxon>Serratia</taxon>
    </lineage>
</organism>
<dbReference type="InterPro" id="IPR025110">
    <property type="entry name" value="AMP-bd_C"/>
</dbReference>
<dbReference type="InterPro" id="IPR000873">
    <property type="entry name" value="AMP-dep_synth/lig_dom"/>
</dbReference>
<dbReference type="PROSITE" id="PS00455">
    <property type="entry name" value="AMP_BINDING"/>
    <property type="match status" value="1"/>
</dbReference>
<dbReference type="RefSeq" id="WP_129940941.1">
    <property type="nucleotide sequence ID" value="NZ_CAMKPF010000001.1"/>
</dbReference>
<dbReference type="Pfam" id="PF13193">
    <property type="entry name" value="AMP-binding_C"/>
    <property type="match status" value="1"/>
</dbReference>
<dbReference type="EC" id="2.7.7.58" evidence="5"/>
<name>A0ABX7D704_SERLI</name>
<dbReference type="EMBL" id="CP068148">
    <property type="protein sequence ID" value="QQU56582.1"/>
    <property type="molecule type" value="Genomic_DNA"/>
</dbReference>
<dbReference type="InterPro" id="IPR045851">
    <property type="entry name" value="AMP-bd_C_sf"/>
</dbReference>
<evidence type="ECO:0000313" key="5">
    <source>
        <dbReference type="EMBL" id="QQU56582.1"/>
    </source>
</evidence>
<comment type="pathway">
    <text evidence="1">Siderophore biosynthesis.</text>
</comment>
<feature type="domain" description="AMP-binding enzyme C-terminal" evidence="4">
    <location>
        <begin position="447"/>
        <end position="521"/>
    </location>
</feature>
<evidence type="ECO:0000256" key="2">
    <source>
        <dbReference type="ARBA" id="ARBA00022598"/>
    </source>
</evidence>
<accession>A0ABX7D704</accession>
<keyword evidence="5" id="KW-0548">Nucleotidyltransferase</keyword>
<dbReference type="InterPro" id="IPR042099">
    <property type="entry name" value="ANL_N_sf"/>
</dbReference>
<dbReference type="NCBIfam" id="NF008192">
    <property type="entry name" value="PRK10946.1"/>
    <property type="match status" value="1"/>
</dbReference>
<feature type="domain" description="AMP-dependent synthetase/ligase" evidence="3">
    <location>
        <begin position="35"/>
        <end position="396"/>
    </location>
</feature>
<dbReference type="Gene3D" id="3.40.50.12780">
    <property type="entry name" value="N-terminal domain of ligase-like"/>
    <property type="match status" value="1"/>
</dbReference>
<keyword evidence="6" id="KW-1185">Reference proteome</keyword>
<keyword evidence="5" id="KW-0808">Transferase</keyword>
<dbReference type="NCBIfam" id="TIGR02275">
    <property type="entry name" value="DHB_AMP_lig"/>
    <property type="match status" value="1"/>
</dbReference>
<evidence type="ECO:0000313" key="6">
    <source>
        <dbReference type="Proteomes" id="UP000595237"/>
    </source>
</evidence>
<dbReference type="Gene3D" id="3.30.300.30">
    <property type="match status" value="1"/>
</dbReference>
<evidence type="ECO:0000259" key="4">
    <source>
        <dbReference type="Pfam" id="PF13193"/>
    </source>
</evidence>
<dbReference type="InterPro" id="IPR011963">
    <property type="entry name" value="DHB_AMP_lig"/>
</dbReference>
<dbReference type="InterPro" id="IPR020845">
    <property type="entry name" value="AMP-binding_CS"/>
</dbReference>
<evidence type="ECO:0000256" key="1">
    <source>
        <dbReference type="ARBA" id="ARBA00004924"/>
    </source>
</evidence>
<protein>
    <submittedName>
        <fullName evidence="5">(2,3-dihydroxybenzoyl)adenylate synthase</fullName>
        <ecNumber evidence="5">2.7.7.58</ecNumber>
    </submittedName>
</protein>
<dbReference type="SUPFAM" id="SSF56801">
    <property type="entry name" value="Acetyl-CoA synthetase-like"/>
    <property type="match status" value="1"/>
</dbReference>
<reference evidence="5 6" key="1">
    <citation type="submission" date="2021-01" db="EMBL/GenBank/DDBJ databases">
        <title>FDA dAtabase for Regulatory Grade micrObial Sequences (FDA-ARGOS): Supporting development and validation of Infectious Disease Dx tests.</title>
        <authorList>
            <person name="Blissenbach B."/>
            <person name="Krut O."/>
            <person name="Tallon L."/>
            <person name="Sadzewicz L."/>
            <person name="Zhao X."/>
            <person name="Boylan J."/>
            <person name="Ott S."/>
            <person name="Bowen H."/>
            <person name="Vavikolanu K."/>
            <person name="Mehta A."/>
            <person name="Aluvathingal J."/>
            <person name="Nadendla S."/>
            <person name="Yan Y."/>
            <person name="Sichtig H."/>
        </authorList>
    </citation>
    <scope>NUCLEOTIDE SEQUENCE [LARGE SCALE GENOMIC DNA]</scope>
    <source>
        <strain evidence="5 6">FDAARGOS_1081</strain>
    </source>
</reference>